<evidence type="ECO:0000313" key="2">
    <source>
        <dbReference type="Proteomes" id="UP001324380"/>
    </source>
</evidence>
<protein>
    <submittedName>
        <fullName evidence="1">Uncharacterized protein</fullName>
    </submittedName>
</protein>
<dbReference type="RefSeq" id="WP_321564733.1">
    <property type="nucleotide sequence ID" value="NZ_CP139558.1"/>
</dbReference>
<dbReference type="Proteomes" id="UP001324380">
    <property type="component" value="Chromosome"/>
</dbReference>
<dbReference type="EMBL" id="CP139558">
    <property type="protein sequence ID" value="WPU95627.1"/>
    <property type="molecule type" value="Genomic_DNA"/>
</dbReference>
<evidence type="ECO:0000313" key="1">
    <source>
        <dbReference type="EMBL" id="WPU95627.1"/>
    </source>
</evidence>
<keyword evidence="2" id="KW-1185">Reference proteome</keyword>
<sequence length="75" mass="8681">MRDGKNLIGENPLFLQSMRGLADSSLEKDPWVGRKLASDMVHMQVNRIFAFRQRRHEAFIWHSLLKLVVTAEKCG</sequence>
<name>A0ABZ0TR83_9SPHI</name>
<organism evidence="1 2">
    <name type="scientific">Mucilaginibacter sabulilitoris</name>
    <dbReference type="NCBI Taxonomy" id="1173583"/>
    <lineage>
        <taxon>Bacteria</taxon>
        <taxon>Pseudomonadati</taxon>
        <taxon>Bacteroidota</taxon>
        <taxon>Sphingobacteriia</taxon>
        <taxon>Sphingobacteriales</taxon>
        <taxon>Sphingobacteriaceae</taxon>
        <taxon>Mucilaginibacter</taxon>
    </lineage>
</organism>
<gene>
    <name evidence="1" type="ORF">SNE25_08860</name>
</gene>
<reference evidence="1 2" key="1">
    <citation type="submission" date="2023-11" db="EMBL/GenBank/DDBJ databases">
        <title>Analysis of the Genomes of Mucilaginibacter gossypii cycad 4 and M. sabulilitoris SNA2: microbes with the potential for plant growth promotion.</title>
        <authorList>
            <person name="Hirsch A.M."/>
            <person name="Humm E."/>
            <person name="Rubbi M."/>
            <person name="Del Vecchio G."/>
            <person name="Ha S.M."/>
            <person name="Pellegrini M."/>
            <person name="Gunsalus R.P."/>
        </authorList>
    </citation>
    <scope>NUCLEOTIDE SEQUENCE [LARGE SCALE GENOMIC DNA]</scope>
    <source>
        <strain evidence="1 2">SNA2</strain>
    </source>
</reference>
<accession>A0ABZ0TR83</accession>
<proteinExistence type="predicted"/>